<gene>
    <name evidence="3 4 5 6 7 8" type="primary">LOC106052021</name>
</gene>
<dbReference type="InterPro" id="IPR011705">
    <property type="entry name" value="BACK"/>
</dbReference>
<dbReference type="InterPro" id="IPR056184">
    <property type="entry name" value="TRAF_BTBD17"/>
</dbReference>
<proteinExistence type="predicted"/>
<dbReference type="PROSITE" id="PS50097">
    <property type="entry name" value="BTB"/>
    <property type="match status" value="1"/>
</dbReference>
<evidence type="ECO:0000313" key="8">
    <source>
        <dbReference type="RefSeq" id="XP_055891682.1"/>
    </source>
</evidence>
<dbReference type="RefSeq" id="XP_055891678.1">
    <property type="nucleotide sequence ID" value="XM_056035703.1"/>
</dbReference>
<keyword evidence="2" id="KW-1185">Reference proteome</keyword>
<dbReference type="Gene3D" id="1.25.40.420">
    <property type="match status" value="1"/>
</dbReference>
<dbReference type="Pfam" id="PF07707">
    <property type="entry name" value="BACK"/>
    <property type="match status" value="1"/>
</dbReference>
<dbReference type="RefSeq" id="XP_013062719.2">
    <property type="nucleotide sequence ID" value="XM_013207265.2"/>
</dbReference>
<dbReference type="RefSeq" id="XP_055891679.1">
    <property type="nucleotide sequence ID" value="XM_056035704.1"/>
</dbReference>
<dbReference type="PANTHER" id="PTHR24410:SF41">
    <property type="entry name" value="HL07962P"/>
    <property type="match status" value="1"/>
</dbReference>
<dbReference type="InterPro" id="IPR051481">
    <property type="entry name" value="BTB-POZ/Galectin-3-binding"/>
</dbReference>
<evidence type="ECO:0000313" key="3">
    <source>
        <dbReference type="RefSeq" id="XP_013062719.2"/>
    </source>
</evidence>
<dbReference type="Pfam" id="PF00651">
    <property type="entry name" value="BTB"/>
    <property type="match status" value="1"/>
</dbReference>
<dbReference type="AlphaFoldDB" id="A0A9U8DV44"/>
<evidence type="ECO:0000313" key="5">
    <source>
        <dbReference type="RefSeq" id="XP_055891678.1"/>
    </source>
</evidence>
<evidence type="ECO:0000313" key="2">
    <source>
        <dbReference type="Proteomes" id="UP001165740"/>
    </source>
</evidence>
<dbReference type="Proteomes" id="UP001165740">
    <property type="component" value="Chromosome 7"/>
</dbReference>
<dbReference type="OrthoDB" id="2359033at2759"/>
<name>A0A9U8DV44_BIOGL</name>
<dbReference type="CDD" id="cd18493">
    <property type="entry name" value="BACK_BTBD17"/>
    <property type="match status" value="1"/>
</dbReference>
<dbReference type="SMART" id="SM00875">
    <property type="entry name" value="BACK"/>
    <property type="match status" value="1"/>
</dbReference>
<evidence type="ECO:0000259" key="1">
    <source>
        <dbReference type="PROSITE" id="PS50097"/>
    </source>
</evidence>
<dbReference type="OMA" id="PTMSDVP"/>
<dbReference type="SUPFAM" id="SSF54695">
    <property type="entry name" value="POZ domain"/>
    <property type="match status" value="1"/>
</dbReference>
<reference evidence="3 4" key="1">
    <citation type="submission" date="2025-04" db="UniProtKB">
        <authorList>
            <consortium name="RefSeq"/>
        </authorList>
    </citation>
    <scope>IDENTIFICATION</scope>
</reference>
<dbReference type="InterPro" id="IPR000210">
    <property type="entry name" value="BTB/POZ_dom"/>
</dbReference>
<dbReference type="Pfam" id="PF23651">
    <property type="entry name" value="TRAF_BTBD17"/>
    <property type="match status" value="1"/>
</dbReference>
<evidence type="ECO:0000313" key="7">
    <source>
        <dbReference type="RefSeq" id="XP_055891680.1"/>
    </source>
</evidence>
<dbReference type="InterPro" id="IPR011333">
    <property type="entry name" value="SKP1/BTB/POZ_sf"/>
</dbReference>
<feature type="domain" description="BTB" evidence="1">
    <location>
        <begin position="32"/>
        <end position="102"/>
    </location>
</feature>
<dbReference type="KEGG" id="bgt:106052021"/>
<sequence length="529" mass="60822">MELTSTIGEIVMSNYPELSGRMLNLLLTKEMCDVQLQVGSHTFDAHKLILCSCSDVFKTMLTNQKWSEANKPAVILVEEPLCETVFGRFIHYIYSGQLYLSHITVGPLLTLADKYNVKDMVELCRSYMRKHLDAPVAVSCVLQWWQIAIMRNDSELADAILSYIECNFDKVISNPDFTNANLDIVEKLFASSRLVIHYEALIFFSVVMWLKDYLDLRHPSEDETKDAFKRLIRLVRWPMMNKDEVAWLRDCNEVHEFLVMSKSYMSSEDIPPDLDPYLLLMPSKDNSIISKSGACQYGVCNNILGCSNDEPYTFLPLEDSQCCDSRSNLDKDKCCLKRKKMTEKIKNRAFRPRVYFSDYWCTKLTVSNFLAFPQYATQTFFFSTPKTGDRQDIGNTLLDWEVELSPKGVRFPPAVLIGLEQDGSKLIEESYIPTCRLSVISRSPQELPLKVQVNILVQANSPANPGSYYFENCQRHMCIFDGNSQRHNFDDIVPYENFTSYLHPEGPISDLYPTRTLAFTLFIVIRPLT</sequence>
<evidence type="ECO:0000313" key="6">
    <source>
        <dbReference type="RefSeq" id="XP_055891679.1"/>
    </source>
</evidence>
<dbReference type="SMART" id="SM00225">
    <property type="entry name" value="BTB"/>
    <property type="match status" value="1"/>
</dbReference>
<dbReference type="RefSeq" id="XP_055891680.1">
    <property type="nucleotide sequence ID" value="XM_056035705.1"/>
</dbReference>
<protein>
    <submittedName>
        <fullName evidence="3 4">Uncharacterized protein LOC106052021</fullName>
    </submittedName>
</protein>
<evidence type="ECO:0000313" key="4">
    <source>
        <dbReference type="RefSeq" id="XP_055891677.1"/>
    </source>
</evidence>
<dbReference type="RefSeq" id="XP_055891677.1">
    <property type="nucleotide sequence ID" value="XM_056035702.1"/>
</dbReference>
<dbReference type="GeneID" id="106052021"/>
<accession>A0A9U8DV44</accession>
<organism evidence="2 3">
    <name type="scientific">Biomphalaria glabrata</name>
    <name type="common">Bloodfluke planorb</name>
    <name type="synonym">Freshwater snail</name>
    <dbReference type="NCBI Taxonomy" id="6526"/>
    <lineage>
        <taxon>Eukaryota</taxon>
        <taxon>Metazoa</taxon>
        <taxon>Spiralia</taxon>
        <taxon>Lophotrochozoa</taxon>
        <taxon>Mollusca</taxon>
        <taxon>Gastropoda</taxon>
        <taxon>Heterobranchia</taxon>
        <taxon>Euthyneura</taxon>
        <taxon>Panpulmonata</taxon>
        <taxon>Hygrophila</taxon>
        <taxon>Lymnaeoidea</taxon>
        <taxon>Planorbidae</taxon>
        <taxon>Biomphalaria</taxon>
    </lineage>
</organism>
<dbReference type="RefSeq" id="XP_055891682.1">
    <property type="nucleotide sequence ID" value="XM_056035707.1"/>
</dbReference>
<dbReference type="PANTHER" id="PTHR24410">
    <property type="entry name" value="HL07962P-RELATED"/>
    <property type="match status" value="1"/>
</dbReference>
<dbReference type="Gene3D" id="3.30.710.10">
    <property type="entry name" value="Potassium Channel Kv1.1, Chain A"/>
    <property type="match status" value="1"/>
</dbReference>